<sequence>MKHDILSILKYETKIAPGGYFHLSTDWFQSDEEIKSIIIDQSNTYSKILSIYPKDFYLYLEQDAQCSYYRSNYPLKLKENMDYYEVIWE</sequence>
<dbReference type="AlphaFoldDB" id="E4KMC3"/>
<dbReference type="EMBL" id="AENN01000003">
    <property type="protein sequence ID" value="EFR31906.1"/>
    <property type="molecule type" value="Genomic_DNA"/>
</dbReference>
<name>E4KMC3_9LACT</name>
<comment type="caution">
    <text evidence="1">The sequence shown here is derived from an EMBL/GenBank/DDBJ whole genome shotgun (WGS) entry which is preliminary data.</text>
</comment>
<dbReference type="Proteomes" id="UP000005990">
    <property type="component" value="Unassembled WGS sequence"/>
</dbReference>
<proteinExistence type="predicted"/>
<dbReference type="eggNOG" id="ENOG50334NR">
    <property type="taxonomic scope" value="Bacteria"/>
</dbReference>
<accession>E4KMC3</accession>
<dbReference type="RefSeq" id="WP_006417640.1">
    <property type="nucleotide sequence ID" value="NZ_AENN01000003.1"/>
</dbReference>
<protein>
    <submittedName>
        <fullName evidence="1">Uncharacterized protein</fullName>
    </submittedName>
</protein>
<gene>
    <name evidence="1" type="ORF">HMPREF9257_0499</name>
</gene>
<evidence type="ECO:0000313" key="1">
    <source>
        <dbReference type="EMBL" id="EFR31906.1"/>
    </source>
</evidence>
<evidence type="ECO:0000313" key="2">
    <source>
        <dbReference type="Proteomes" id="UP000005990"/>
    </source>
</evidence>
<dbReference type="OrthoDB" id="2135001at2"/>
<organism evidence="1 2">
    <name type="scientific">Eremococcus coleocola ACS-139-V-Col8</name>
    <dbReference type="NCBI Taxonomy" id="908337"/>
    <lineage>
        <taxon>Bacteria</taxon>
        <taxon>Bacillati</taxon>
        <taxon>Bacillota</taxon>
        <taxon>Bacilli</taxon>
        <taxon>Lactobacillales</taxon>
        <taxon>Aerococcaceae</taxon>
        <taxon>Eremococcus</taxon>
    </lineage>
</organism>
<reference evidence="1 2" key="1">
    <citation type="submission" date="2010-10" db="EMBL/GenBank/DDBJ databases">
        <authorList>
            <person name="Durkin A.S."/>
            <person name="Madupu R."/>
            <person name="Torralba M."/>
            <person name="Gillis M."/>
            <person name="Methe B."/>
            <person name="Sutton G."/>
            <person name="Nelson K.E."/>
        </authorList>
    </citation>
    <scope>NUCLEOTIDE SEQUENCE [LARGE SCALE GENOMIC DNA]</scope>
    <source>
        <strain evidence="1 2">ACS-139-V-Col8</strain>
    </source>
</reference>
<keyword evidence="2" id="KW-1185">Reference proteome</keyword>